<protein>
    <submittedName>
        <fullName evidence="6">Nuclear pore complex protein Nup205</fullName>
    </submittedName>
</protein>
<dbReference type="RefSeq" id="XP_018324440.1">
    <property type="nucleotide sequence ID" value="XM_018468938.1"/>
</dbReference>
<name>A0A1W4WWK3_AGRPL</name>
<dbReference type="GeneID" id="108736493"/>
<dbReference type="Proteomes" id="UP000192223">
    <property type="component" value="Unplaced"/>
</dbReference>
<organism evidence="5 6">
    <name type="scientific">Agrilus planipennis</name>
    <name type="common">Emerald ash borer</name>
    <name type="synonym">Agrilus marcopoli</name>
    <dbReference type="NCBI Taxonomy" id="224129"/>
    <lineage>
        <taxon>Eukaryota</taxon>
        <taxon>Metazoa</taxon>
        <taxon>Ecdysozoa</taxon>
        <taxon>Arthropoda</taxon>
        <taxon>Hexapoda</taxon>
        <taxon>Insecta</taxon>
        <taxon>Pterygota</taxon>
        <taxon>Neoptera</taxon>
        <taxon>Endopterygota</taxon>
        <taxon>Coleoptera</taxon>
        <taxon>Polyphaga</taxon>
        <taxon>Elateriformia</taxon>
        <taxon>Buprestoidea</taxon>
        <taxon>Buprestidae</taxon>
        <taxon>Agrilinae</taxon>
        <taxon>Agrilus</taxon>
    </lineage>
</organism>
<accession>A0A1W4WWK3</accession>
<gene>
    <name evidence="6" type="primary">LOC108736493</name>
</gene>
<dbReference type="PANTHER" id="PTHR31344:SF0">
    <property type="entry name" value="NUCLEAR PORE COMPLEX PROTEIN NUP205"/>
    <property type="match status" value="1"/>
</dbReference>
<dbReference type="GO" id="GO:0006999">
    <property type="term" value="P:nuclear pore organization"/>
    <property type="evidence" value="ECO:0007669"/>
    <property type="project" value="TreeGrafter"/>
</dbReference>
<evidence type="ECO:0000313" key="5">
    <source>
        <dbReference type="Proteomes" id="UP000192223"/>
    </source>
</evidence>
<dbReference type="InterPro" id="IPR021827">
    <property type="entry name" value="Nup186/Nup192/Nup205"/>
</dbReference>
<comment type="similarity">
    <text evidence="2">Belongs to the NUP186/NUP192/NUP205 family.</text>
</comment>
<evidence type="ECO:0000256" key="3">
    <source>
        <dbReference type="ARBA" id="ARBA00022448"/>
    </source>
</evidence>
<evidence type="ECO:0000256" key="1">
    <source>
        <dbReference type="ARBA" id="ARBA00004123"/>
    </source>
</evidence>
<comment type="subcellular location">
    <subcellularLocation>
        <location evidence="1">Nucleus</location>
    </subcellularLocation>
</comment>
<dbReference type="Pfam" id="PF11894">
    <property type="entry name" value="Nup192"/>
    <property type="match status" value="1"/>
</dbReference>
<dbReference type="GO" id="GO:0044611">
    <property type="term" value="C:nuclear pore inner ring"/>
    <property type="evidence" value="ECO:0007669"/>
    <property type="project" value="TreeGrafter"/>
</dbReference>
<evidence type="ECO:0000256" key="2">
    <source>
        <dbReference type="ARBA" id="ARBA00005892"/>
    </source>
</evidence>
<dbReference type="PANTHER" id="PTHR31344">
    <property type="entry name" value="NUCLEAR PORE COMPLEX PROTEIN NUP205"/>
    <property type="match status" value="1"/>
</dbReference>
<dbReference type="FunCoup" id="A0A1W4WWK3">
    <property type="interactions" value="1919"/>
</dbReference>
<keyword evidence="3" id="KW-0813">Transport</keyword>
<proteinExistence type="inferred from homology"/>
<sequence>MEDNKTEDLWNPYKELLKVINRYVCDGASSLPSSEFENVLRRHKQNFLSLLQNPPKSPKSREELKKGMVEGITVRGIGHQILSKELYQEAIILSDMYDLNEFVALDLLCTAQIQMTYYPGLPRGLVAILLYYDGRKCLVSALRILVQARKGIQWTVSMKPDVQTFITNYTDQLLESGLFDRIFELIRTLDWSKELEKLQHNLALGGPKHRRMVVDLFNTIRHILADIVFIWAAQTGLPTNVMSKLIGLLQEQKNEDDASGKIDSVTFLLQMGFLAAIDLSALHIRENGEQFVRSLPVLSDKSFLEMMITDLTPSKRTWACQGLQALSMYGFSVTLALLRLLPQCQDYHFAIEYENNFIDAAMDLKVFEFLNYIFLENDLLYEEEFLLKRMHNLITDFIVLMYSKVKEMRIKADETARTVQVYFNEGLEAPVNLPRHFEHLLLSISKLYSKDPLKLELMIDYWCPLEINPNLSYSYRAPPRSVSLFKFLRLAGDMVPANLFVPYLKMLKSLSNCQQAARHCFNMLKQSGQGYNNTISWDHFFISFNQYYGSLKQEAPPINDTVYRSRMYHKGITPQEVQGLHAVLELIRTVAEKDEFSRLALCEHPGWAPLTILLGLVACSVPLSLKANLLYALAALCKSHDIASQMWNNLEDSQILVTIPSTSSYQPRGIQTELEEVEARNEEYPLTRAFLEFLDILVDSGIPRTLGAGPRKPGFDPYLTFIINSVFLKFHNRAYKDESEKWMVAAVCLKLLEKFLKHYEPQHSDFPNTTKQNEFNSPPGFHIMLQMNSKTEFLNLILFIIDEGSLLLEQYTPFPGKEFLAKAILSCLNIIERSLVLQHQFVNMVLSSSCPVLLSHLNKLLLTINPRTGKPDYCNTFVKYINLVGSFPNHTLASAKILLNLTSSPLVHSHLTNIFLSTENHEFIRDAFVECLDASCESKEDEPICNSKEYVLKILKQCLPYSSPNLTHFLLGFDLKRDISQTLFQLPGVLDFPRTCIHSLFSILHSAISNDFTIALKPTLLESAYHLLYLLCSNYKTYNPVLRFLRLNQKFFKQHLIICAERANDGLTQLNQLSWLLKTLAVEIKLTCCSKQVFYLKELLNLLLGISEDDDLFHDSYSIVQKSSHRIDEISSMASKNEKRTLLIDLLMKFDFKIQEIISPKWECFDNNVLETLLNSCRTETAPKLIDLKKLHRVLVDEVAAIQGSTAVGQKHAIFQEIQKILVHALNLNNLRTTAAGMIEFVDGWRQVLEVICIYLPSDILSISQQQVLCITFLEKMLNKVVNEELLVEVAIHLSGAILLLLEHLRRCNVREKRYKELNKKNEDLIFQHDVLKSNIVSLQNILERLLEWITNSDVTSQKLRINLYGCLVTFLHLINIKEEQSDVKVENSTFVSRLDSSKVSIKDQEIRTTIPINLFSIFGEKLIDLICQDCTGGHDVCKMLSMASFSILINLTGNINWIMYMSARGYIKHIIESILNSDDDLRAVLEPVPQNLRPLYLYESKMSLLNRIATTHMGSELLLEQRLMSCLCNMKVFDYHPELVLQADVPKDTIEDFILPVEIRYFQLLFPALNICNAILTSLGTINKSAASQIISFLLSHVEIVELVLRGGTPVLTLEFLKELAYLTSVIARTATNELLLILEEDKTVQDSRVHLHKIKKLMLGLIPKFMMSERTVKELSTSSESDHTHKISERLLYAQQVTSNLLLYSRNIIGSHGIEHSSVDVVFAPSITTSLSVFGAKQDFANYTDQSPNLGVVIQILLNSVNYYHQEKVTVDNLSRRLREIPEMNSVDLKEFHDQSETFNINIIRETAYDAISKKLQKKKKEIECCLFTIENSLYLIWTHLEFYMLKAIPKSKFVSLVDTEKNFAMDTTLSSAADATWKCSLEDISSLKHNLYSVLNDSFCRQLLDTAQESSELDKSFLEVLLRKIKRLIQFVPVK</sequence>
<dbReference type="OrthoDB" id="2019644at2759"/>
<evidence type="ECO:0000256" key="4">
    <source>
        <dbReference type="ARBA" id="ARBA00023242"/>
    </source>
</evidence>
<dbReference type="STRING" id="224129.A0A1W4WWK3"/>
<keyword evidence="4" id="KW-0539">Nucleus</keyword>
<dbReference type="GO" id="GO:0017056">
    <property type="term" value="F:structural constituent of nuclear pore"/>
    <property type="evidence" value="ECO:0007669"/>
    <property type="project" value="TreeGrafter"/>
</dbReference>
<reference evidence="6" key="1">
    <citation type="submission" date="2025-08" db="UniProtKB">
        <authorList>
            <consortium name="RefSeq"/>
        </authorList>
    </citation>
    <scope>IDENTIFICATION</scope>
    <source>
        <tissue evidence="6">Entire body</tissue>
    </source>
</reference>
<dbReference type="CTD" id="23165"/>
<evidence type="ECO:0000313" key="6">
    <source>
        <dbReference type="RefSeq" id="XP_018324440.1"/>
    </source>
</evidence>
<keyword evidence="5" id="KW-1185">Reference proteome</keyword>
<dbReference type="InParanoid" id="A0A1W4WWK3"/>
<dbReference type="KEGG" id="apln:108736493"/>